<dbReference type="Gene3D" id="3.30.429.10">
    <property type="entry name" value="Macrophage Migration Inhibitory Factor"/>
    <property type="match status" value="1"/>
</dbReference>
<dbReference type="Pfam" id="PF02962">
    <property type="entry name" value="CHMI"/>
    <property type="match status" value="1"/>
</dbReference>
<dbReference type="GO" id="GO:0016853">
    <property type="term" value="F:isomerase activity"/>
    <property type="evidence" value="ECO:0007669"/>
    <property type="project" value="UniProtKB-KW"/>
</dbReference>
<evidence type="ECO:0000313" key="2">
    <source>
        <dbReference type="Proteomes" id="UP001239680"/>
    </source>
</evidence>
<protein>
    <submittedName>
        <fullName evidence="1">5-carboxymethyl-2-hydroxymuconate isomerase</fullName>
    </submittedName>
</protein>
<gene>
    <name evidence="1" type="ORF">Q9295_14825</name>
</gene>
<keyword evidence="2" id="KW-1185">Reference proteome</keyword>
<accession>A0ABU0W1K1</accession>
<dbReference type="InterPro" id="IPR004220">
    <property type="entry name" value="5-COMe_2-OHmuconate_Isoase"/>
</dbReference>
<keyword evidence="1" id="KW-0413">Isomerase</keyword>
<dbReference type="PANTHER" id="PTHR37950:SF1">
    <property type="entry name" value="4-HYDROXYPHENYLACETATE CATABOLISM PROTEIN"/>
    <property type="match status" value="1"/>
</dbReference>
<dbReference type="RefSeq" id="WP_306681356.1">
    <property type="nucleotide sequence ID" value="NZ_JAVDBT010000015.1"/>
</dbReference>
<reference evidence="1 2" key="1">
    <citation type="submission" date="2023-08" db="EMBL/GenBank/DDBJ databases">
        <title>Characterization of two Paracoccaceae strains isolated from Phycosphere and proposal of Xinfangfangia lacusdiani sp. nov.</title>
        <authorList>
            <person name="Deng Y."/>
            <person name="Zhang Y.Q."/>
        </authorList>
    </citation>
    <scope>NUCLEOTIDE SEQUENCE [LARGE SCALE GENOMIC DNA]</scope>
    <source>
        <strain evidence="1 2">CPCC 101601</strain>
    </source>
</reference>
<evidence type="ECO:0000313" key="1">
    <source>
        <dbReference type="EMBL" id="MDQ2067648.1"/>
    </source>
</evidence>
<proteinExistence type="predicted"/>
<dbReference type="Proteomes" id="UP001239680">
    <property type="component" value="Unassembled WGS sequence"/>
</dbReference>
<sequence>MPHLTIEYSANLETVGDLPMLCLALRAALLSTTFFEEGAIRIRAIPCPHYAVADLAPENGFASLLLRIGAGRSLDDKKRIGAAVMAAAEQHFATQLARPHFALSLDILENDPQLSWKTNAIHSRLRAKKA</sequence>
<dbReference type="CDD" id="cd00580">
    <property type="entry name" value="CHMI"/>
    <property type="match status" value="1"/>
</dbReference>
<name>A0ABU0W1K1_9RHOB</name>
<dbReference type="InterPro" id="IPR014347">
    <property type="entry name" value="Tautomerase/MIF_sf"/>
</dbReference>
<dbReference type="EMBL" id="JAVDBT010000015">
    <property type="protein sequence ID" value="MDQ2067648.1"/>
    <property type="molecule type" value="Genomic_DNA"/>
</dbReference>
<dbReference type="SUPFAM" id="SSF55331">
    <property type="entry name" value="Tautomerase/MIF"/>
    <property type="match status" value="1"/>
</dbReference>
<comment type="caution">
    <text evidence="1">The sequence shown here is derived from an EMBL/GenBank/DDBJ whole genome shotgun (WGS) entry which is preliminary data.</text>
</comment>
<dbReference type="PANTHER" id="PTHR37950">
    <property type="entry name" value="4-HYDROXYPHENYLACETATE CATABOLISM PROTEIN"/>
    <property type="match status" value="1"/>
</dbReference>
<organism evidence="1 2">
    <name type="scientific">Pseudogemmobacter lacusdianii</name>
    <dbReference type="NCBI Taxonomy" id="3069608"/>
    <lineage>
        <taxon>Bacteria</taxon>
        <taxon>Pseudomonadati</taxon>
        <taxon>Pseudomonadota</taxon>
        <taxon>Alphaproteobacteria</taxon>
        <taxon>Rhodobacterales</taxon>
        <taxon>Paracoccaceae</taxon>
        <taxon>Pseudogemmobacter</taxon>
    </lineage>
</organism>